<dbReference type="EMBL" id="QJVD01000005">
    <property type="protein sequence ID" value="PYI68371.1"/>
    <property type="molecule type" value="Genomic_DNA"/>
</dbReference>
<dbReference type="InterPro" id="IPR027417">
    <property type="entry name" value="P-loop_NTPase"/>
</dbReference>
<dbReference type="PANTHER" id="PTHR44688:SF16">
    <property type="entry name" value="DNA-BINDING TRANSCRIPTIONAL ACTIVATOR DEVR_DOSR"/>
    <property type="match status" value="1"/>
</dbReference>
<dbReference type="OrthoDB" id="3197423at2"/>
<keyword evidence="3" id="KW-0804">Transcription</keyword>
<evidence type="ECO:0000256" key="2">
    <source>
        <dbReference type="ARBA" id="ARBA00023125"/>
    </source>
</evidence>
<dbReference type="InterPro" id="IPR041664">
    <property type="entry name" value="AAA_16"/>
</dbReference>
<dbReference type="RefSeq" id="WP_110500114.1">
    <property type="nucleotide sequence ID" value="NZ_QJVD01000005.1"/>
</dbReference>
<dbReference type="InterPro" id="IPR036388">
    <property type="entry name" value="WH-like_DNA-bd_sf"/>
</dbReference>
<evidence type="ECO:0000313" key="6">
    <source>
        <dbReference type="Proteomes" id="UP000247832"/>
    </source>
</evidence>
<dbReference type="Pfam" id="PF00196">
    <property type="entry name" value="GerE"/>
    <property type="match status" value="1"/>
</dbReference>
<dbReference type="SUPFAM" id="SSF52540">
    <property type="entry name" value="P-loop containing nucleoside triphosphate hydrolases"/>
    <property type="match status" value="1"/>
</dbReference>
<dbReference type="CDD" id="cd06170">
    <property type="entry name" value="LuxR_C_like"/>
    <property type="match status" value="1"/>
</dbReference>
<keyword evidence="1" id="KW-0805">Transcription regulation</keyword>
<evidence type="ECO:0000256" key="3">
    <source>
        <dbReference type="ARBA" id="ARBA00023163"/>
    </source>
</evidence>
<dbReference type="InterPro" id="IPR016032">
    <property type="entry name" value="Sig_transdc_resp-reg_C-effctor"/>
</dbReference>
<dbReference type="GO" id="GO:0003677">
    <property type="term" value="F:DNA binding"/>
    <property type="evidence" value="ECO:0007669"/>
    <property type="project" value="UniProtKB-KW"/>
</dbReference>
<comment type="caution">
    <text evidence="5">The sequence shown here is derived from an EMBL/GenBank/DDBJ whole genome shotgun (WGS) entry which is preliminary data.</text>
</comment>
<evidence type="ECO:0000259" key="4">
    <source>
        <dbReference type="PROSITE" id="PS50043"/>
    </source>
</evidence>
<dbReference type="Proteomes" id="UP000247832">
    <property type="component" value="Unassembled WGS sequence"/>
</dbReference>
<evidence type="ECO:0000313" key="5">
    <source>
        <dbReference type="EMBL" id="PYI68371.1"/>
    </source>
</evidence>
<proteinExistence type="predicted"/>
<protein>
    <recommendedName>
        <fullName evidence="4">HTH luxR-type domain-containing protein</fullName>
    </recommendedName>
</protein>
<dbReference type="PANTHER" id="PTHR44688">
    <property type="entry name" value="DNA-BINDING TRANSCRIPTIONAL ACTIVATOR DEVR_DOSR"/>
    <property type="match status" value="1"/>
</dbReference>
<dbReference type="PROSITE" id="PS50043">
    <property type="entry name" value="HTH_LUXR_2"/>
    <property type="match status" value="1"/>
</dbReference>
<name>A0A2V5L9L5_9MICC</name>
<keyword evidence="2" id="KW-0238">DNA-binding</keyword>
<dbReference type="InterPro" id="IPR000792">
    <property type="entry name" value="Tscrpt_reg_LuxR_C"/>
</dbReference>
<dbReference type="GO" id="GO:0006355">
    <property type="term" value="P:regulation of DNA-templated transcription"/>
    <property type="evidence" value="ECO:0007669"/>
    <property type="project" value="InterPro"/>
</dbReference>
<sequence length="914" mass="96949">MTGPNGPRPSQGALLQPPFCREEELADITSALRSGEGRAVFLTSDSGLGASTILHELTAAARDRVPVLSIHGSTSLAKVPFGVMAPFLAGAGAGEVSPRMVVLRCVFAQLQRMQDAIVPDGAGSQELPIVVIDDAHSMDAATAEVMVSLVQSGMVNLVASHSSRHSLPEPLPKLWETGMAENIVLLPLDQNRAHAFCEAMLGGPVLPASSWHYWSRSAGNPLFLRLLVTEAVERGFLVKRRGIWVGDQNAPTHSHDLNEAVRRELRGLSREGQDALNLVALSEPMAAFTIEELVGRPAVQELLEWRLVSYLAPPSRVLVLANPIYGEVIRGMVPLAQSRLLHERLISKLDEGSLSKEALLRRVLWAAEIGVEVSSEKVLRAAIFATKLYQSATALELADRIHDEEYRLRAAMVRARAKFNLGDYQGAFSHMETLPEEPDNLEDLMFGSLLRSVTRNALGMPVAAVAADAAALRSRGAALALANPREGASIRSHTESGALLLELMAFSREGRYSEMVGLTQLLATADGLSPASHRLNRAMALTMDAERLTAQGFPQQGMERAAEAYAIEHSEENDVFFLPETIMLRLVAAAMFCGDWQAAAGVLEEFSVDAGPVVFSFGGGASVVRGMALLRGGKTADALDVLRAGVDALMLSDPQQLLGFCTAMAAYAAARLGNSQLAQQLVDAHVEGAGMFLVLSDERAYMAGARYLLGHDAGAPAELVGLADAALAGGSTTLELNALAIALELGDEGVVPRLGRVAAGVEGPWATALGQYARALESGDGQLLAAAGETLGAAGLFGFAEQALERSVPLLGSSGSRHEVRSARASLRKVAEGLGVQVPGNGIVTAQASSPDGRQAVQLTRREREVSSMAAAGLSDRQIAEELMVSLRTVEGHLYRAYGKLGISSRDELPSAIG</sequence>
<dbReference type="Gene3D" id="1.10.10.10">
    <property type="entry name" value="Winged helix-like DNA-binding domain superfamily/Winged helix DNA-binding domain"/>
    <property type="match status" value="1"/>
</dbReference>
<dbReference type="SUPFAM" id="SSF46894">
    <property type="entry name" value="C-terminal effector domain of the bipartite response regulators"/>
    <property type="match status" value="1"/>
</dbReference>
<organism evidence="5 6">
    <name type="scientific">Arthrobacter livingstonensis</name>
    <dbReference type="NCBI Taxonomy" id="670078"/>
    <lineage>
        <taxon>Bacteria</taxon>
        <taxon>Bacillati</taxon>
        <taxon>Actinomycetota</taxon>
        <taxon>Actinomycetes</taxon>
        <taxon>Micrococcales</taxon>
        <taxon>Micrococcaceae</taxon>
        <taxon>Arthrobacter</taxon>
    </lineage>
</organism>
<evidence type="ECO:0000256" key="1">
    <source>
        <dbReference type="ARBA" id="ARBA00023015"/>
    </source>
</evidence>
<accession>A0A2V5L9L5</accession>
<dbReference type="PRINTS" id="PR00038">
    <property type="entry name" value="HTHLUXR"/>
</dbReference>
<reference evidence="5 6" key="1">
    <citation type="submission" date="2018-05" db="EMBL/GenBank/DDBJ databases">
        <title>Genetic diversity of glacier-inhabiting Cryobacterium bacteria in China and description of Cryobacterium mengkeensis sp. nov. and Arthrobacter glacialis sp. nov.</title>
        <authorList>
            <person name="Liu Q."/>
            <person name="Xin Y.-H."/>
        </authorList>
    </citation>
    <scope>NUCLEOTIDE SEQUENCE [LARGE SCALE GENOMIC DNA]</scope>
    <source>
        <strain evidence="5 6">LI2</strain>
    </source>
</reference>
<dbReference type="Pfam" id="PF13191">
    <property type="entry name" value="AAA_16"/>
    <property type="match status" value="1"/>
</dbReference>
<gene>
    <name evidence="5" type="ORF">CVV68_06035</name>
</gene>
<feature type="domain" description="HTH luxR-type" evidence="4">
    <location>
        <begin position="852"/>
        <end position="914"/>
    </location>
</feature>
<dbReference type="AlphaFoldDB" id="A0A2V5L9L5"/>
<keyword evidence="6" id="KW-1185">Reference proteome</keyword>
<dbReference type="SMART" id="SM00421">
    <property type="entry name" value="HTH_LUXR"/>
    <property type="match status" value="1"/>
</dbReference>